<dbReference type="Proteomes" id="UP000198677">
    <property type="component" value="Unassembled WGS sequence"/>
</dbReference>
<name>A0A1H7LLU2_9NOCA</name>
<proteinExistence type="predicted"/>
<evidence type="ECO:0008006" key="3">
    <source>
        <dbReference type="Google" id="ProtNLM"/>
    </source>
</evidence>
<dbReference type="SUPFAM" id="SSF140663">
    <property type="entry name" value="TTHA0068-like"/>
    <property type="match status" value="1"/>
</dbReference>
<dbReference type="RefSeq" id="WP_083576470.1">
    <property type="nucleotide sequence ID" value="NZ_FOAW01000005.1"/>
</dbReference>
<keyword evidence="2" id="KW-1185">Reference proteome</keyword>
<gene>
    <name evidence="1" type="ORF">SAMN05444583_10592</name>
</gene>
<reference evidence="2" key="1">
    <citation type="submission" date="2016-10" db="EMBL/GenBank/DDBJ databases">
        <authorList>
            <person name="Varghese N."/>
            <person name="Submissions S."/>
        </authorList>
    </citation>
    <scope>NUCLEOTIDE SEQUENCE [LARGE SCALE GENOMIC DNA]</scope>
    <source>
        <strain evidence="2">DSM 44675</strain>
    </source>
</reference>
<organism evidence="1 2">
    <name type="scientific">Rhodococcus maanshanensis</name>
    <dbReference type="NCBI Taxonomy" id="183556"/>
    <lineage>
        <taxon>Bacteria</taxon>
        <taxon>Bacillati</taxon>
        <taxon>Actinomycetota</taxon>
        <taxon>Actinomycetes</taxon>
        <taxon>Mycobacteriales</taxon>
        <taxon>Nocardiaceae</taxon>
        <taxon>Rhodococcus</taxon>
    </lineage>
</organism>
<evidence type="ECO:0000313" key="1">
    <source>
        <dbReference type="EMBL" id="SEK99901.1"/>
    </source>
</evidence>
<dbReference type="EMBL" id="FOAW01000005">
    <property type="protein sequence ID" value="SEK99901.1"/>
    <property type="molecule type" value="Genomic_DNA"/>
</dbReference>
<protein>
    <recommendedName>
        <fullName evidence="3">DUF309 domain-containing protein</fullName>
    </recommendedName>
</protein>
<dbReference type="Gene3D" id="1.10.3450.10">
    <property type="entry name" value="TTHA0068-like"/>
    <property type="match status" value="1"/>
</dbReference>
<accession>A0A1H7LLU2</accession>
<dbReference type="InterPro" id="IPR023203">
    <property type="entry name" value="TTHA0068_sf"/>
</dbReference>
<sequence>MADVSWGPQLDLGAAITESQRLMDHGDPARARELLEAESSLAPPEELELWQGLWQLADGLDRALRGEPVAAARSLRRGRDLVGSYEDRPPHALDVAGLLAWSTHLIDELAVTTRDPDWVPPVPRLRMP</sequence>
<dbReference type="AlphaFoldDB" id="A0A1H7LLU2"/>
<dbReference type="OrthoDB" id="4484271at2"/>
<evidence type="ECO:0000313" key="2">
    <source>
        <dbReference type="Proteomes" id="UP000198677"/>
    </source>
</evidence>